<reference evidence="1 2" key="1">
    <citation type="journal article" date="2016" name="PLoS Pathog.">
        <title>Biosynthesis of antibiotic leucinostatins in bio-control fungus Purpureocillium lilacinum and their inhibition on phytophthora revealed by genome mining.</title>
        <authorList>
            <person name="Wang G."/>
            <person name="Liu Z."/>
            <person name="Lin R."/>
            <person name="Li E."/>
            <person name="Mao Z."/>
            <person name="Ling J."/>
            <person name="Yang Y."/>
            <person name="Yin W.B."/>
            <person name="Xie B."/>
        </authorList>
    </citation>
    <scope>NUCLEOTIDE SEQUENCE [LARGE SCALE GENOMIC DNA]</scope>
    <source>
        <strain evidence="1">170</strain>
    </source>
</reference>
<proteinExistence type="predicted"/>
<comment type="caution">
    <text evidence="1">The sequence shown here is derived from an EMBL/GenBank/DDBJ whole genome shotgun (WGS) entry which is preliminary data.</text>
</comment>
<evidence type="ECO:0000313" key="2">
    <source>
        <dbReference type="Proteomes" id="UP000078397"/>
    </source>
</evidence>
<organism evidence="1 2">
    <name type="scientific">Pochonia chlamydosporia 170</name>
    <dbReference type="NCBI Taxonomy" id="1380566"/>
    <lineage>
        <taxon>Eukaryota</taxon>
        <taxon>Fungi</taxon>
        <taxon>Dikarya</taxon>
        <taxon>Ascomycota</taxon>
        <taxon>Pezizomycotina</taxon>
        <taxon>Sordariomycetes</taxon>
        <taxon>Hypocreomycetidae</taxon>
        <taxon>Hypocreales</taxon>
        <taxon>Clavicipitaceae</taxon>
        <taxon>Pochonia</taxon>
    </lineage>
</organism>
<gene>
    <name evidence="1" type="ORF">VFPPC_16584</name>
</gene>
<dbReference type="KEGG" id="pchm:VFPPC_16584"/>
<evidence type="ECO:0000313" key="1">
    <source>
        <dbReference type="EMBL" id="OAQ61968.1"/>
    </source>
</evidence>
<sequence>MSVPSGGGVGGGGGGDRLVVAVKQSNVVQPCFSVSWLPTQNRRCFFPYTRRRDENVFVKGVHLWRPEVQEPASIVCSKMDSRLGNEKMVAYAALLRRQPGGLVRWLQDGMGLFQESGATVSGSNSNAGRHDPEHWDVVASTAPGVAVKTDTRSPGRWAQGAALHQKNPSPALHCWYQAFRATFHRLRGAPATLLLATHPGWVVGGRRTICRVQVRPTSGFPSCNALATNPLVDAKASEIKNKTLAPGQAVGKPTTAKAQLVDKSLYARVAWPIILLILGSAAEVLTLSAIQMTTALSF</sequence>
<protein>
    <submittedName>
        <fullName evidence="1">Uncharacterized protein</fullName>
    </submittedName>
</protein>
<dbReference type="EMBL" id="LSBJ02000007">
    <property type="protein sequence ID" value="OAQ61968.1"/>
    <property type="molecule type" value="Genomic_DNA"/>
</dbReference>
<dbReference type="GeneID" id="28858331"/>
<keyword evidence="2" id="KW-1185">Reference proteome</keyword>
<dbReference type="RefSeq" id="XP_018139672.1">
    <property type="nucleotide sequence ID" value="XM_018294337.1"/>
</dbReference>
<dbReference type="AlphaFoldDB" id="A0A179F955"/>
<name>A0A179F955_METCM</name>
<dbReference type="Proteomes" id="UP000078397">
    <property type="component" value="Unassembled WGS sequence"/>
</dbReference>
<accession>A0A179F955</accession>